<reference evidence="2 3" key="1">
    <citation type="submission" date="2021-12" db="EMBL/GenBank/DDBJ databases">
        <title>High titer production of polyol ester of fatty acids by Rhodotorula paludigena BS15 towards product separation-free biomass refinery.</title>
        <authorList>
            <person name="Mano J."/>
            <person name="Ono H."/>
            <person name="Tanaka T."/>
            <person name="Naito K."/>
            <person name="Sushida H."/>
            <person name="Ike M."/>
            <person name="Tokuyasu K."/>
            <person name="Kitaoka M."/>
        </authorList>
    </citation>
    <scope>NUCLEOTIDE SEQUENCE [LARGE SCALE GENOMIC DNA]</scope>
    <source>
        <strain evidence="2 3">BS15</strain>
    </source>
</reference>
<feature type="compositionally biased region" description="Polar residues" evidence="1">
    <location>
        <begin position="110"/>
        <end position="121"/>
    </location>
</feature>
<comment type="caution">
    <text evidence="2">The sequence shown here is derived from an EMBL/GenBank/DDBJ whole genome shotgun (WGS) entry which is preliminary data.</text>
</comment>
<keyword evidence="3" id="KW-1185">Reference proteome</keyword>
<dbReference type="AlphaFoldDB" id="A0AAV5GHZ4"/>
<dbReference type="EMBL" id="BQKY01000010">
    <property type="protein sequence ID" value="GJN92281.1"/>
    <property type="molecule type" value="Genomic_DNA"/>
</dbReference>
<dbReference type="GO" id="GO:0006364">
    <property type="term" value="P:rRNA processing"/>
    <property type="evidence" value="ECO:0007669"/>
    <property type="project" value="InterPro"/>
</dbReference>
<dbReference type="PANTHER" id="PTHR28272:SF1">
    <property type="entry name" value="RIBONUCLEASES P_MRP PROTEIN SUBUNIT POP3"/>
    <property type="match status" value="1"/>
</dbReference>
<feature type="region of interest" description="Disordered" evidence="1">
    <location>
        <begin position="162"/>
        <end position="219"/>
    </location>
</feature>
<accession>A0AAV5GHZ4</accession>
<feature type="compositionally biased region" description="Acidic residues" evidence="1">
    <location>
        <begin position="474"/>
        <end position="488"/>
    </location>
</feature>
<sequence>MAPQTGPRKTVYRPVLDNPLTVQWSAILDELLALLSAATTSTGKGIADWRLDEHARRRGNQRGAGKGKGKGKTRDHAGAAGPASDAEGTRDGKGLEEADMAATVTDGETLASSNSRPSTSKSASHAPAEPAPALLSHLVVGINEVTRALESRIRWGRWELGDARAAPSSSASTTPAPVADARKGRHRRRKSSSDHPAYAFTRERAPAPRSDALPPYVVPGEEDAPVRLLVNSDARRIKRGSASSSSSSAGPAPPTALLAAQPASHPFNISVAASTVSPTAPPPTVPLVDLILVCKPDINPPSLVAHLPTMVAAANGVQTALDSVLRSAEAQQRGEEEMQVEERASGTKRPEMRPVRLVPLDVGAERRLADALGLRRVAAVGLSSLHPAVAPLLQLLQTSLPDPLSAPWLVPHVLHPPSSTAPAAASRFAPTAIKHLKTSAPLNPRAAVVAKKEERKRKKEEQREKRKRRKVERDGEDGAEDGVYVAED</sequence>
<gene>
    <name evidence="2" type="ORF">Rhopal_005311-T1</name>
</gene>
<feature type="region of interest" description="Disordered" evidence="1">
    <location>
        <begin position="49"/>
        <end position="128"/>
    </location>
</feature>
<feature type="compositionally biased region" description="Basic and acidic residues" evidence="1">
    <location>
        <begin position="332"/>
        <end position="349"/>
    </location>
</feature>
<dbReference type="Proteomes" id="UP001342314">
    <property type="component" value="Unassembled WGS sequence"/>
</dbReference>
<dbReference type="InterPro" id="IPR013241">
    <property type="entry name" value="RNase_P_Pop3"/>
</dbReference>
<dbReference type="PANTHER" id="PTHR28272">
    <property type="entry name" value="RIBONUCLEASES P/MRP PROTEIN SUBUNIT POP3"/>
    <property type="match status" value="1"/>
</dbReference>
<feature type="compositionally biased region" description="Basic and acidic residues" evidence="1">
    <location>
        <begin position="87"/>
        <end position="96"/>
    </location>
</feature>
<protein>
    <submittedName>
        <fullName evidence="2">Uncharacterized protein</fullName>
    </submittedName>
</protein>
<feature type="region of interest" description="Disordered" evidence="1">
    <location>
        <begin position="437"/>
        <end position="488"/>
    </location>
</feature>
<feature type="region of interest" description="Disordered" evidence="1">
    <location>
        <begin position="329"/>
        <end position="349"/>
    </location>
</feature>
<feature type="region of interest" description="Disordered" evidence="1">
    <location>
        <begin position="237"/>
        <end position="258"/>
    </location>
</feature>
<feature type="compositionally biased region" description="Low complexity" evidence="1">
    <location>
        <begin position="165"/>
        <end position="179"/>
    </location>
</feature>
<name>A0AAV5GHZ4_9BASI</name>
<evidence type="ECO:0000313" key="2">
    <source>
        <dbReference type="EMBL" id="GJN92281.1"/>
    </source>
</evidence>
<dbReference type="GO" id="GO:0008033">
    <property type="term" value="P:tRNA processing"/>
    <property type="evidence" value="ECO:0007669"/>
    <property type="project" value="InterPro"/>
</dbReference>
<organism evidence="2 3">
    <name type="scientific">Rhodotorula paludigena</name>
    <dbReference type="NCBI Taxonomy" id="86838"/>
    <lineage>
        <taxon>Eukaryota</taxon>
        <taxon>Fungi</taxon>
        <taxon>Dikarya</taxon>
        <taxon>Basidiomycota</taxon>
        <taxon>Pucciniomycotina</taxon>
        <taxon>Microbotryomycetes</taxon>
        <taxon>Sporidiobolales</taxon>
        <taxon>Sporidiobolaceae</taxon>
        <taxon>Rhodotorula</taxon>
    </lineage>
</organism>
<evidence type="ECO:0000313" key="3">
    <source>
        <dbReference type="Proteomes" id="UP001342314"/>
    </source>
</evidence>
<feature type="compositionally biased region" description="Low complexity" evidence="1">
    <location>
        <begin position="240"/>
        <end position="258"/>
    </location>
</feature>
<proteinExistence type="predicted"/>
<evidence type="ECO:0000256" key="1">
    <source>
        <dbReference type="SAM" id="MobiDB-lite"/>
    </source>
</evidence>
<feature type="compositionally biased region" description="Basic residues" evidence="1">
    <location>
        <begin position="56"/>
        <end position="71"/>
    </location>
</feature>